<dbReference type="EMBL" id="BBPA01000035">
    <property type="protein sequence ID" value="GAL93196.1"/>
    <property type="molecule type" value="Genomic_DNA"/>
</dbReference>
<comment type="caution">
    <text evidence="2">The sequence shown here is derived from an EMBL/GenBank/DDBJ whole genome shotgun (WGS) entry which is preliminary data.</text>
</comment>
<keyword evidence="2" id="KW-0436">Ligase</keyword>
<dbReference type="GO" id="GO:0016740">
    <property type="term" value="F:transferase activity"/>
    <property type="evidence" value="ECO:0007669"/>
    <property type="project" value="UniProtKB-KW"/>
</dbReference>
<dbReference type="Proteomes" id="UP000030321">
    <property type="component" value="Unassembled WGS sequence"/>
</dbReference>
<reference evidence="3" key="1">
    <citation type="journal article" date="2015" name="Genome">
        <title>Whole Genome Sequence of the Non-Microcystin-Producing Microcystis aeruginosa Strain NIES-44.</title>
        <authorList>
            <person name="Okano K."/>
            <person name="Miyata N."/>
            <person name="Ozaki Y."/>
        </authorList>
    </citation>
    <scope>NUCLEOTIDE SEQUENCE [LARGE SCALE GENOMIC DNA]</scope>
    <source>
        <strain evidence="3">NIES-44</strain>
    </source>
</reference>
<proteinExistence type="predicted"/>
<feature type="compositionally biased region" description="Pro residues" evidence="1">
    <location>
        <begin position="40"/>
        <end position="49"/>
    </location>
</feature>
<feature type="compositionally biased region" description="Polar residues" evidence="1">
    <location>
        <begin position="1"/>
        <end position="30"/>
    </location>
</feature>
<gene>
    <name evidence="2" type="ORF">N44_01883</name>
</gene>
<evidence type="ECO:0000313" key="2">
    <source>
        <dbReference type="EMBL" id="GAL93196.1"/>
    </source>
</evidence>
<name>A0A0A1VV82_MICAE</name>
<sequence>MIGFSIQETVFRSQESGDSIQESGFRSQDSGDCFYLFSPHPTPHTPHPTPHTLHPTPVRTSA</sequence>
<dbReference type="EC" id="6.3.5.6" evidence="2"/>
<evidence type="ECO:0000256" key="1">
    <source>
        <dbReference type="SAM" id="MobiDB-lite"/>
    </source>
</evidence>
<organism evidence="2 3">
    <name type="scientific">Microcystis aeruginosa NIES-44</name>
    <dbReference type="NCBI Taxonomy" id="449439"/>
    <lineage>
        <taxon>Bacteria</taxon>
        <taxon>Bacillati</taxon>
        <taxon>Cyanobacteriota</taxon>
        <taxon>Cyanophyceae</taxon>
        <taxon>Oscillatoriophycideae</taxon>
        <taxon>Chroococcales</taxon>
        <taxon>Microcystaceae</taxon>
        <taxon>Microcystis</taxon>
    </lineage>
</organism>
<keyword evidence="2" id="KW-0808">Transferase</keyword>
<feature type="region of interest" description="Disordered" evidence="1">
    <location>
        <begin position="1"/>
        <end position="62"/>
    </location>
</feature>
<accession>A0A0A1VV82</accession>
<dbReference type="AlphaFoldDB" id="A0A0A1VV82"/>
<protein>
    <submittedName>
        <fullName evidence="2">Aspartyl-tRNA(Asn) amidotransferase subunit C</fullName>
        <ecNumber evidence="2">6.3.5.6</ecNumber>
    </submittedName>
</protein>
<evidence type="ECO:0000313" key="3">
    <source>
        <dbReference type="Proteomes" id="UP000030321"/>
    </source>
</evidence>
<dbReference type="GO" id="GO:0050566">
    <property type="term" value="F:asparaginyl-tRNA synthase (glutamine-hydrolyzing) activity"/>
    <property type="evidence" value="ECO:0007669"/>
    <property type="project" value="UniProtKB-EC"/>
</dbReference>
<feature type="compositionally biased region" description="Low complexity" evidence="1">
    <location>
        <begin position="50"/>
        <end position="62"/>
    </location>
</feature>